<reference evidence="1" key="1">
    <citation type="submission" date="2016-08" db="EMBL/GenBank/DDBJ databases">
        <title>Complete Genome Seqeunce of Paenibacillus sp. nov. IHBB 9852 from high altitute lake of Indian trans-Himalayas.</title>
        <authorList>
            <person name="Kiran S."/>
            <person name="Swarnkar M.K."/>
            <person name="Rana A."/>
            <person name="Tewari R."/>
            <person name="Gulati A."/>
        </authorList>
    </citation>
    <scope>NUCLEOTIDE SEQUENCE [LARGE SCALE GENOMIC DNA]</scope>
    <source>
        <strain evidence="1">IHBB 9852</strain>
    </source>
</reference>
<dbReference type="EMBL" id="CP016809">
    <property type="protein sequence ID" value="ANY74618.1"/>
    <property type="molecule type" value="Genomic_DNA"/>
</dbReference>
<dbReference type="AlphaFoldDB" id="A0A1B2E3R1"/>
<dbReference type="KEGG" id="pib:BBD41_19750"/>
<proteinExistence type="predicted"/>
<name>A0A1B2E3R1_9BACL</name>
<sequence length="75" mass="8970">MENRNLIKGDAIVVEYDDNTFDLGIFVKFVFVEYVEDMKCFLMYERSPIRTDSGMKEEIRFVEINGVKEVRYYNP</sequence>
<accession>A0A1B2E3R1</accession>
<organism evidence="1">
    <name type="scientific">Paenibacillus ihbetae</name>
    <dbReference type="NCBI Taxonomy" id="1870820"/>
    <lineage>
        <taxon>Bacteria</taxon>
        <taxon>Bacillati</taxon>
        <taxon>Bacillota</taxon>
        <taxon>Bacilli</taxon>
        <taxon>Bacillales</taxon>
        <taxon>Paenibacillaceae</taxon>
        <taxon>Paenibacillus</taxon>
    </lineage>
</organism>
<evidence type="ECO:0000313" key="1">
    <source>
        <dbReference type="EMBL" id="ANY74618.1"/>
    </source>
</evidence>
<dbReference type="RefSeq" id="WP_099478530.1">
    <property type="nucleotide sequence ID" value="NZ_CP016809.1"/>
</dbReference>
<protein>
    <submittedName>
        <fullName evidence="1">Uncharacterized protein</fullName>
    </submittedName>
</protein>
<dbReference type="GeneID" id="48310514"/>
<gene>
    <name evidence="1" type="ORF">BBD41_19750</name>
</gene>